<evidence type="ECO:0000313" key="3">
    <source>
        <dbReference type="EMBL" id="KIC58026.1"/>
    </source>
</evidence>
<name>A0A0B4CUI0_9MICO</name>
<protein>
    <submittedName>
        <fullName evidence="3">Uncharacterized protein</fullName>
    </submittedName>
</protein>
<dbReference type="Proteomes" id="UP000031202">
    <property type="component" value="Unassembled WGS sequence"/>
</dbReference>
<feature type="region of interest" description="Disordered" evidence="1">
    <location>
        <begin position="230"/>
        <end position="253"/>
    </location>
</feature>
<gene>
    <name evidence="3" type="ORF">RM52_08120</name>
</gene>
<organism evidence="3 4">
    <name type="scientific">Microbacterium hominis</name>
    <dbReference type="NCBI Taxonomy" id="162426"/>
    <lineage>
        <taxon>Bacteria</taxon>
        <taxon>Bacillati</taxon>
        <taxon>Actinomycetota</taxon>
        <taxon>Actinomycetes</taxon>
        <taxon>Micrococcales</taxon>
        <taxon>Microbacteriaceae</taxon>
        <taxon>Microbacterium</taxon>
    </lineage>
</organism>
<dbReference type="EMBL" id="JWSZ01000010">
    <property type="protein sequence ID" value="KIC58026.1"/>
    <property type="molecule type" value="Genomic_DNA"/>
</dbReference>
<keyword evidence="2" id="KW-0812">Transmembrane</keyword>
<sequence length="253" mass="28562">MDQFWEFARQFWWLVFPLMGIAGGAVRRWDVLAQRRHARRLEVMRAKAELKTVTASTRVSSAGEPQPITKPSPLPDQLEKLFAVHDDVTARWLEYELDVARMIAFPTMSDGRQPLTAAFLRAKKIADRLRPASADARVSAEQVAEYRGAVTDYEVAFDLAERDARRVRDSQFSDAERKRLATAQQLLAVALDQSATPAERQVAYHRVREEVDGLLALSDEAVERLETQVALQLERPRPTPDDERGPADAGPRS</sequence>
<dbReference type="AlphaFoldDB" id="A0A0B4CUI0"/>
<keyword evidence="2" id="KW-0472">Membrane</keyword>
<keyword evidence="2" id="KW-1133">Transmembrane helix</keyword>
<accession>A0A0B4CUI0</accession>
<feature type="compositionally biased region" description="Basic and acidic residues" evidence="1">
    <location>
        <begin position="234"/>
        <end position="246"/>
    </location>
</feature>
<evidence type="ECO:0000256" key="1">
    <source>
        <dbReference type="SAM" id="MobiDB-lite"/>
    </source>
</evidence>
<evidence type="ECO:0000313" key="4">
    <source>
        <dbReference type="Proteomes" id="UP000031202"/>
    </source>
</evidence>
<dbReference type="RefSeq" id="WP_039415347.1">
    <property type="nucleotide sequence ID" value="NZ_JWSZ01000010.1"/>
</dbReference>
<evidence type="ECO:0000256" key="2">
    <source>
        <dbReference type="SAM" id="Phobius"/>
    </source>
</evidence>
<comment type="caution">
    <text evidence="3">The sequence shown here is derived from an EMBL/GenBank/DDBJ whole genome shotgun (WGS) entry which is preliminary data.</text>
</comment>
<feature type="transmembrane region" description="Helical" evidence="2">
    <location>
        <begin position="12"/>
        <end position="30"/>
    </location>
</feature>
<reference evidence="3 4" key="1">
    <citation type="submission" date="2014-12" db="EMBL/GenBank/DDBJ databases">
        <title>Genome sequencing of Microbacterium hominis TPW29.</title>
        <authorList>
            <person name="Tan P.W."/>
            <person name="Chan K.-G."/>
        </authorList>
    </citation>
    <scope>NUCLEOTIDE SEQUENCE [LARGE SCALE GENOMIC DNA]</scope>
    <source>
        <strain evidence="3 4">TPW29</strain>
    </source>
</reference>
<proteinExistence type="predicted"/>